<sequence length="153" mass="18457">MINQFQVHKMIVRTPMDIQNMQLLNTQQNKNNIQATNKIDKAIQECINRSTLQIDVLEQIRARSKDRKSSQKNTTSRTTRRYEEQNQNQLIQNELTKPIKLDFQQEGQENIFRNEQLQRKQSVFQIRQKDLDQMFEETITKSRQITQKFNFIR</sequence>
<comment type="caution">
    <text evidence="2">The sequence shown here is derived from an EMBL/GenBank/DDBJ whole genome shotgun (WGS) entry which is preliminary data.</text>
</comment>
<proteinExistence type="predicted"/>
<dbReference type="Proteomes" id="UP000688137">
    <property type="component" value="Unassembled WGS sequence"/>
</dbReference>
<name>A0A8S1JRK5_PARPR</name>
<dbReference type="EMBL" id="CAJJDM010000001">
    <property type="protein sequence ID" value="CAD8043180.1"/>
    <property type="molecule type" value="Genomic_DNA"/>
</dbReference>
<accession>A0A8S1JRK5</accession>
<evidence type="ECO:0000313" key="3">
    <source>
        <dbReference type="Proteomes" id="UP000688137"/>
    </source>
</evidence>
<evidence type="ECO:0000313" key="2">
    <source>
        <dbReference type="EMBL" id="CAD8043180.1"/>
    </source>
</evidence>
<dbReference type="OMA" id="MFEETIT"/>
<keyword evidence="3" id="KW-1185">Reference proteome</keyword>
<organism evidence="2 3">
    <name type="scientific">Paramecium primaurelia</name>
    <dbReference type="NCBI Taxonomy" id="5886"/>
    <lineage>
        <taxon>Eukaryota</taxon>
        <taxon>Sar</taxon>
        <taxon>Alveolata</taxon>
        <taxon>Ciliophora</taxon>
        <taxon>Intramacronucleata</taxon>
        <taxon>Oligohymenophorea</taxon>
        <taxon>Peniculida</taxon>
        <taxon>Parameciidae</taxon>
        <taxon>Paramecium</taxon>
    </lineage>
</organism>
<protein>
    <submittedName>
        <fullName evidence="2">Uncharacterized protein</fullName>
    </submittedName>
</protein>
<dbReference type="AlphaFoldDB" id="A0A8S1JRK5"/>
<gene>
    <name evidence="2" type="ORF">PPRIM_AZ9-3.1.T0040403</name>
</gene>
<evidence type="ECO:0000256" key="1">
    <source>
        <dbReference type="SAM" id="MobiDB-lite"/>
    </source>
</evidence>
<reference evidence="2" key="1">
    <citation type="submission" date="2021-01" db="EMBL/GenBank/DDBJ databases">
        <authorList>
            <consortium name="Genoscope - CEA"/>
            <person name="William W."/>
        </authorList>
    </citation>
    <scope>NUCLEOTIDE SEQUENCE</scope>
</reference>
<feature type="region of interest" description="Disordered" evidence="1">
    <location>
        <begin position="63"/>
        <end position="86"/>
    </location>
</feature>